<dbReference type="Proteomes" id="UP000800093">
    <property type="component" value="Unassembled WGS sequence"/>
</dbReference>
<name>A0A9P4K2D5_9PLEO</name>
<organism evidence="1 2">
    <name type="scientific">Lojkania enalia</name>
    <dbReference type="NCBI Taxonomy" id="147567"/>
    <lineage>
        <taxon>Eukaryota</taxon>
        <taxon>Fungi</taxon>
        <taxon>Dikarya</taxon>
        <taxon>Ascomycota</taxon>
        <taxon>Pezizomycotina</taxon>
        <taxon>Dothideomycetes</taxon>
        <taxon>Pleosporomycetidae</taxon>
        <taxon>Pleosporales</taxon>
        <taxon>Pleosporales incertae sedis</taxon>
        <taxon>Lojkania</taxon>
    </lineage>
</organism>
<sequence length="241" mass="26108">MPSVTCEISITNKFRDTKFFLFQEVPKAENGPSGEIFSNVFKVTDSISAASDGSSTLQLQMDNDFYAIFGSKVGGGTATRINTSSFRQVKLGPGGSVVAVTYKTGTFKWDDVAVVGRSAPNEGGFQFISDDSIPTDTNTRYIGVGVQDPDNQGKVVPIATYLAEPSLNSMLYPKMTYYVATGSWQPGQLVDRNAIGKYVKVDFEGAKIFKAVLTLQSNGNWVDEGNQSLANQVKVEPHNTQ</sequence>
<proteinExistence type="predicted"/>
<dbReference type="OrthoDB" id="5413269at2759"/>
<protein>
    <submittedName>
        <fullName evidence="1">Uncharacterized protein</fullName>
    </submittedName>
</protein>
<accession>A0A9P4K2D5</accession>
<reference evidence="2" key="1">
    <citation type="journal article" date="2020" name="Stud. Mycol.">
        <title>101 Dothideomycetes genomes: A test case for predicting lifestyles and emergence of pathogens.</title>
        <authorList>
            <person name="Haridas S."/>
            <person name="Albert R."/>
            <person name="Binder M."/>
            <person name="Bloem J."/>
            <person name="LaButti K."/>
            <person name="Salamov A."/>
            <person name="Andreopoulos B."/>
            <person name="Baker S."/>
            <person name="Barry K."/>
            <person name="Bills G."/>
            <person name="Bluhm B."/>
            <person name="Cannon C."/>
            <person name="Castanera R."/>
            <person name="Culley D."/>
            <person name="Daum C."/>
            <person name="Ezra D."/>
            <person name="Gonzalez J."/>
            <person name="Henrissat B."/>
            <person name="Kuo A."/>
            <person name="Liang C."/>
            <person name="Lipzen A."/>
            <person name="Lutzoni F."/>
            <person name="Magnuson J."/>
            <person name="Mondo S."/>
            <person name="Nolan M."/>
            <person name="Ohm R."/>
            <person name="Pangilinan J."/>
            <person name="Park H.-J."/>
            <person name="Ramirez L."/>
            <person name="Alfaro M."/>
            <person name="Sun H."/>
            <person name="Tritt A."/>
            <person name="Yoshinaga Y."/>
            <person name="Zwiers L.-H."/>
            <person name="Turgeon B."/>
            <person name="Goodwin S."/>
            <person name="Spatafora J."/>
            <person name="Crous P."/>
            <person name="Grigoriev I."/>
        </authorList>
    </citation>
    <scope>NUCLEOTIDE SEQUENCE [LARGE SCALE GENOMIC DNA]</scope>
    <source>
        <strain evidence="2">CBS 304.66</strain>
    </source>
</reference>
<dbReference type="AlphaFoldDB" id="A0A9P4K2D5"/>
<dbReference type="EMBL" id="ML986659">
    <property type="protein sequence ID" value="KAF2261337.1"/>
    <property type="molecule type" value="Genomic_DNA"/>
</dbReference>
<comment type="caution">
    <text evidence="1">The sequence shown here is derived from an EMBL/GenBank/DDBJ whole genome shotgun (WGS) entry which is preliminary data.</text>
</comment>
<evidence type="ECO:0000313" key="1">
    <source>
        <dbReference type="EMBL" id="KAF2261337.1"/>
    </source>
</evidence>
<keyword evidence="2" id="KW-1185">Reference proteome</keyword>
<evidence type="ECO:0000313" key="2">
    <source>
        <dbReference type="Proteomes" id="UP000800093"/>
    </source>
</evidence>
<gene>
    <name evidence="1" type="ORF">CC78DRAFT_521890</name>
</gene>